<dbReference type="InParanoid" id="C3YK53"/>
<dbReference type="GO" id="GO:0006814">
    <property type="term" value="P:sodium ion transport"/>
    <property type="evidence" value="ECO:0007669"/>
    <property type="project" value="InterPro"/>
</dbReference>
<sequence length="333" mass="36831">MEPSRDGLQGFLKFAGIGASTDMKSPALEFSPAKSPLYNGTKSRRTLPLIGSGRYRFGEVGLFYLIFYSCLACFFAITLIVFYQTLSWEQPTYWAGKNYMNIPSVGFRPNIRTEGNIAFNPTQAKSYDKYIKMLDSYLAPYNNATADPYVDCTSGKAPKGKLCQFDISQLGPCATSPYGYDQGKPCILLKFNRAFGWEPVAYNTVPDRLAAMNFTNGAGTVLCKGKVAFDVLLNDCCLFSQYAPDRNALNGDDISYYPREFSPNYFPFVGHIGGIDATSKYLSPLIAAQFNNVTTNRNIRVLCEAFSGNIQASDRTEDIGRLQIDLRVSAGAN</sequence>
<dbReference type="PANTHER" id="PTHR11523">
    <property type="entry name" value="SODIUM/POTASSIUM-DEPENDENT ATPASE BETA SUBUNIT"/>
    <property type="match status" value="1"/>
</dbReference>
<comment type="subcellular location">
    <subcellularLocation>
        <location evidence="1">Membrane</location>
        <topology evidence="1">Single-pass type II membrane protein</topology>
    </subcellularLocation>
</comment>
<dbReference type="InterPro" id="IPR000402">
    <property type="entry name" value="Na/K_ATPase_sub_beta"/>
</dbReference>
<evidence type="ECO:0008006" key="9">
    <source>
        <dbReference type="Google" id="ProtNLM"/>
    </source>
</evidence>
<dbReference type="GO" id="GO:0005890">
    <property type="term" value="C:sodium:potassium-exchanging ATPase complex"/>
    <property type="evidence" value="ECO:0007669"/>
    <property type="project" value="InterPro"/>
</dbReference>
<gene>
    <name evidence="8" type="ORF">BRAFLDRAFT_122237</name>
</gene>
<dbReference type="InterPro" id="IPR038702">
    <property type="entry name" value="Na/K_ATPase_sub_beta_sf"/>
</dbReference>
<dbReference type="PANTHER" id="PTHR11523:SF28">
    <property type="entry name" value="NA_K-ATPASE BETA SUBUNIT ISOFORM 4-RELATED"/>
    <property type="match status" value="1"/>
</dbReference>
<dbReference type="FunCoup" id="C3YK53">
    <property type="interactions" value="873"/>
</dbReference>
<evidence type="ECO:0000256" key="7">
    <source>
        <dbReference type="SAM" id="Phobius"/>
    </source>
</evidence>
<evidence type="ECO:0000313" key="8">
    <source>
        <dbReference type="EMBL" id="EEN59510.1"/>
    </source>
</evidence>
<dbReference type="GO" id="GO:0006813">
    <property type="term" value="P:potassium ion transport"/>
    <property type="evidence" value="ECO:0007669"/>
    <property type="project" value="InterPro"/>
</dbReference>
<reference evidence="8" key="1">
    <citation type="journal article" date="2008" name="Nature">
        <title>The amphioxus genome and the evolution of the chordate karyotype.</title>
        <authorList>
            <consortium name="US DOE Joint Genome Institute (JGI-PGF)"/>
            <person name="Putnam N.H."/>
            <person name="Butts T."/>
            <person name="Ferrier D.E.K."/>
            <person name="Furlong R.F."/>
            <person name="Hellsten U."/>
            <person name="Kawashima T."/>
            <person name="Robinson-Rechavi M."/>
            <person name="Shoguchi E."/>
            <person name="Terry A."/>
            <person name="Yu J.-K."/>
            <person name="Benito-Gutierrez E.L."/>
            <person name="Dubchak I."/>
            <person name="Garcia-Fernandez J."/>
            <person name="Gibson-Brown J.J."/>
            <person name="Grigoriev I.V."/>
            <person name="Horton A.C."/>
            <person name="de Jong P.J."/>
            <person name="Jurka J."/>
            <person name="Kapitonov V.V."/>
            <person name="Kohara Y."/>
            <person name="Kuroki Y."/>
            <person name="Lindquist E."/>
            <person name="Lucas S."/>
            <person name="Osoegawa K."/>
            <person name="Pennacchio L.A."/>
            <person name="Salamov A.A."/>
            <person name="Satou Y."/>
            <person name="Sauka-Spengler T."/>
            <person name="Schmutz J."/>
            <person name="Shin-I T."/>
            <person name="Toyoda A."/>
            <person name="Bronner-Fraser M."/>
            <person name="Fujiyama A."/>
            <person name="Holland L.Z."/>
            <person name="Holland P.W.H."/>
            <person name="Satoh N."/>
            <person name="Rokhsar D.S."/>
        </authorList>
    </citation>
    <scope>NUCLEOTIDE SEQUENCE [LARGE SCALE GENOMIC DNA]</scope>
    <source>
        <strain evidence="8">S238N-H82</strain>
        <tissue evidence="8">Testes</tissue>
    </source>
</reference>
<keyword evidence="5 7" id="KW-1133">Transmembrane helix</keyword>
<proteinExistence type="inferred from homology"/>
<dbReference type="EMBL" id="GG666520">
    <property type="protein sequence ID" value="EEN59510.1"/>
    <property type="molecule type" value="Genomic_DNA"/>
</dbReference>
<feature type="transmembrane region" description="Helical" evidence="7">
    <location>
        <begin position="62"/>
        <end position="83"/>
    </location>
</feature>
<dbReference type="STRING" id="7739.C3YK53"/>
<organism>
    <name type="scientific">Branchiostoma floridae</name>
    <name type="common">Florida lancelet</name>
    <name type="synonym">Amphioxus</name>
    <dbReference type="NCBI Taxonomy" id="7739"/>
    <lineage>
        <taxon>Eukaryota</taxon>
        <taxon>Metazoa</taxon>
        <taxon>Chordata</taxon>
        <taxon>Cephalochordata</taxon>
        <taxon>Leptocardii</taxon>
        <taxon>Amphioxiformes</taxon>
        <taxon>Branchiostomatidae</taxon>
        <taxon>Branchiostoma</taxon>
    </lineage>
</organism>
<keyword evidence="3 7" id="KW-0812">Transmembrane</keyword>
<dbReference type="Pfam" id="PF00287">
    <property type="entry name" value="Na_K-ATPase"/>
    <property type="match status" value="1"/>
</dbReference>
<evidence type="ECO:0000256" key="2">
    <source>
        <dbReference type="ARBA" id="ARBA00005876"/>
    </source>
</evidence>
<evidence type="ECO:0000256" key="6">
    <source>
        <dbReference type="ARBA" id="ARBA00023136"/>
    </source>
</evidence>
<protein>
    <recommendedName>
        <fullName evidence="9">Sodium/potassium-transporting ATPase subunit beta</fullName>
    </recommendedName>
</protein>
<keyword evidence="6 7" id="KW-0472">Membrane</keyword>
<evidence type="ECO:0000256" key="4">
    <source>
        <dbReference type="ARBA" id="ARBA00022968"/>
    </source>
</evidence>
<comment type="similarity">
    <text evidence="2">Belongs to the X(+)/potassium ATPases subunit beta family.</text>
</comment>
<keyword evidence="4" id="KW-0735">Signal-anchor</keyword>
<accession>C3YK53</accession>
<evidence type="ECO:0000256" key="3">
    <source>
        <dbReference type="ARBA" id="ARBA00022692"/>
    </source>
</evidence>
<dbReference type="eggNOG" id="KOG3927">
    <property type="taxonomic scope" value="Eukaryota"/>
</dbReference>
<dbReference type="Gene3D" id="2.60.40.1660">
    <property type="entry name" value="Na, k-atpase alpha subunit"/>
    <property type="match status" value="1"/>
</dbReference>
<evidence type="ECO:0000256" key="5">
    <source>
        <dbReference type="ARBA" id="ARBA00022989"/>
    </source>
</evidence>
<dbReference type="AlphaFoldDB" id="C3YK53"/>
<name>C3YK53_BRAFL</name>
<evidence type="ECO:0000256" key="1">
    <source>
        <dbReference type="ARBA" id="ARBA00004606"/>
    </source>
</evidence>